<evidence type="ECO:0000313" key="4">
    <source>
        <dbReference type="Proteomes" id="UP000295606"/>
    </source>
</evidence>
<protein>
    <submittedName>
        <fullName evidence="3">Response regulator</fullName>
    </submittedName>
</protein>
<dbReference type="Proteomes" id="UP000295606">
    <property type="component" value="Unassembled WGS sequence"/>
</dbReference>
<dbReference type="Gene3D" id="3.40.50.2300">
    <property type="match status" value="1"/>
</dbReference>
<sequence>MAERPLIAVVDDELTCGSLPDRSREFAERAFASAEKLLVSGCAGAEHSLVLDIALPGMSGMDLQRESRWRRQTVPPVAFTAHGDAALRQRMLKRGAVECLFKPFSDTALLRSIRAALHVK</sequence>
<feature type="domain" description="Response regulatory" evidence="2">
    <location>
        <begin position="1"/>
        <end position="117"/>
    </location>
</feature>
<proteinExistence type="predicted"/>
<evidence type="ECO:0000256" key="1">
    <source>
        <dbReference type="PROSITE-ProRule" id="PRU00169"/>
    </source>
</evidence>
<comment type="caution">
    <text evidence="3">The sequence shown here is derived from an EMBL/GenBank/DDBJ whole genome shotgun (WGS) entry which is preliminary data.</text>
</comment>
<dbReference type="RefSeq" id="WP_133191171.1">
    <property type="nucleotide sequence ID" value="NZ_SMOD01000115.1"/>
</dbReference>
<dbReference type="Pfam" id="PF00072">
    <property type="entry name" value="Response_reg"/>
    <property type="match status" value="1"/>
</dbReference>
<organism evidence="3 4">
    <name type="scientific">Paraburkholderia guartelaensis</name>
    <dbReference type="NCBI Taxonomy" id="2546446"/>
    <lineage>
        <taxon>Bacteria</taxon>
        <taxon>Pseudomonadati</taxon>
        <taxon>Pseudomonadota</taxon>
        <taxon>Betaproteobacteria</taxon>
        <taxon>Burkholderiales</taxon>
        <taxon>Burkholderiaceae</taxon>
        <taxon>Paraburkholderia</taxon>
    </lineage>
</organism>
<dbReference type="PROSITE" id="PS50110">
    <property type="entry name" value="RESPONSE_REGULATORY"/>
    <property type="match status" value="1"/>
</dbReference>
<dbReference type="InterPro" id="IPR001789">
    <property type="entry name" value="Sig_transdc_resp-reg_receiver"/>
</dbReference>
<dbReference type="OrthoDB" id="9103936at2"/>
<accession>A0A4R5L1I1</accession>
<dbReference type="SMART" id="SM00448">
    <property type="entry name" value="REC"/>
    <property type="match status" value="1"/>
</dbReference>
<dbReference type="GO" id="GO:0000160">
    <property type="term" value="P:phosphorelay signal transduction system"/>
    <property type="evidence" value="ECO:0007669"/>
    <property type="project" value="InterPro"/>
</dbReference>
<dbReference type="InterPro" id="IPR011006">
    <property type="entry name" value="CheY-like_superfamily"/>
</dbReference>
<dbReference type="SUPFAM" id="SSF52172">
    <property type="entry name" value="CheY-like"/>
    <property type="match status" value="1"/>
</dbReference>
<reference evidence="3 4" key="1">
    <citation type="submission" date="2019-03" db="EMBL/GenBank/DDBJ databases">
        <title>Paraburkholderia sp. isolated from native Mimosa gymnas in Guartela State Park, Brazil.</title>
        <authorList>
            <person name="Paulitsch F."/>
            <person name="Hungria M."/>
            <person name="Delamuta J.R.M."/>
            <person name="Ribeiro R.A."/>
            <person name="Dall'Agnol R."/>
            <person name="Silva J.S.B."/>
        </authorList>
    </citation>
    <scope>NUCLEOTIDE SEQUENCE [LARGE SCALE GENOMIC DNA]</scope>
    <source>
        <strain evidence="3 4">CNPSo 3008</strain>
    </source>
</reference>
<name>A0A4R5L1I1_9BURK</name>
<evidence type="ECO:0000313" key="3">
    <source>
        <dbReference type="EMBL" id="TDG01241.1"/>
    </source>
</evidence>
<evidence type="ECO:0000259" key="2">
    <source>
        <dbReference type="PROSITE" id="PS50110"/>
    </source>
</evidence>
<keyword evidence="1" id="KW-0597">Phosphoprotein</keyword>
<gene>
    <name evidence="3" type="ORF">E1N52_43145</name>
</gene>
<dbReference type="AlphaFoldDB" id="A0A4R5L1I1"/>
<dbReference type="EMBL" id="SMOD01000115">
    <property type="protein sequence ID" value="TDG01241.1"/>
    <property type="molecule type" value="Genomic_DNA"/>
</dbReference>
<feature type="modified residue" description="4-aspartylphosphate" evidence="1">
    <location>
        <position position="52"/>
    </location>
</feature>